<gene>
    <name evidence="3" type="ORF">ASJ35_16450</name>
    <name evidence="4" type="ORF">FYJ76_14005</name>
</gene>
<dbReference type="AlphaFoldDB" id="A0A0W7TM61"/>
<protein>
    <submittedName>
        <fullName evidence="4">DDE transposase</fullName>
    </submittedName>
</protein>
<dbReference type="EMBL" id="VUNJ01000018">
    <property type="protein sequence ID" value="MST93030.1"/>
    <property type="molecule type" value="Genomic_DNA"/>
</dbReference>
<sequence>MFKMLLVGYLYGIKSERHLVQEVQLNIAYRWFCGFELADKLPDHSTFSKTRLRKWNESQLFQQVFLESIRRCVKNGLIDGKELAADGTYLPANVSKDSWIDTEIETELSMQSYLDRLDEELSQQPGFKKPPAKMVKKCRTTSKTDPDSGCINHGKKSGIGYLMETTVDCKYGIITGVDVYPANEKESLQVLRHLERQIQNGIPMQNIALDRGYDTGAVHRGLELLGITGYIPAIQFSNPPEKYGFYYLPQEDAFRCPEGAKLVYQRLNCSQTTGKYLRCYQVQGDTCKHCKRNATCFQQTGIRRRILRSNCYPAFYRGHERIGSEAYWRMLRLRKIWAEGSFSVLKREHSLSKIRKRGIPAVTEECLLSVMALNLKRMVKAILLLLSLLKIRVESYNFQPGSLLVNRVQFLTRPQKNVDTGFHRRNKLCKMQVPKNDLTSRLHFVCVRSVHSYYSQICGITAEAAPSHKVVVIAVATCAGSVCMPLRNQY</sequence>
<organism evidence="3 5">
    <name type="scientific">Ruthenibacterium lactatiformans</name>
    <dbReference type="NCBI Taxonomy" id="1550024"/>
    <lineage>
        <taxon>Bacteria</taxon>
        <taxon>Bacillati</taxon>
        <taxon>Bacillota</taxon>
        <taxon>Clostridia</taxon>
        <taxon>Eubacteriales</taxon>
        <taxon>Oscillospiraceae</taxon>
        <taxon>Ruthenibacterium</taxon>
    </lineage>
</organism>
<accession>A0A0W7TM61</accession>
<proteinExistence type="predicted"/>
<dbReference type="InterPro" id="IPR008490">
    <property type="entry name" value="Transposase_InsH_N"/>
</dbReference>
<evidence type="ECO:0000313" key="3">
    <source>
        <dbReference type="EMBL" id="KUE74938.1"/>
    </source>
</evidence>
<feature type="domain" description="Transposase DDE" evidence="2">
    <location>
        <begin position="256"/>
        <end position="379"/>
    </location>
</feature>
<evidence type="ECO:0000313" key="5">
    <source>
        <dbReference type="Proteomes" id="UP000053433"/>
    </source>
</evidence>
<dbReference type="Pfam" id="PF05598">
    <property type="entry name" value="DUF772"/>
    <property type="match status" value="1"/>
</dbReference>
<dbReference type="Pfam" id="PF13751">
    <property type="entry name" value="DDE_Tnp_1_6"/>
    <property type="match status" value="1"/>
</dbReference>
<evidence type="ECO:0000313" key="6">
    <source>
        <dbReference type="Proteomes" id="UP000431913"/>
    </source>
</evidence>
<dbReference type="EMBL" id="LMUA01000035">
    <property type="protein sequence ID" value="KUE74938.1"/>
    <property type="molecule type" value="Genomic_DNA"/>
</dbReference>
<dbReference type="Proteomes" id="UP000053433">
    <property type="component" value="Unassembled WGS sequence"/>
</dbReference>
<evidence type="ECO:0000259" key="1">
    <source>
        <dbReference type="Pfam" id="PF05598"/>
    </source>
</evidence>
<dbReference type="Proteomes" id="UP000431913">
    <property type="component" value="Unassembled WGS sequence"/>
</dbReference>
<evidence type="ECO:0000313" key="4">
    <source>
        <dbReference type="EMBL" id="MST93030.1"/>
    </source>
</evidence>
<comment type="caution">
    <text evidence="3">The sequence shown here is derived from an EMBL/GenBank/DDBJ whole genome shotgun (WGS) entry which is preliminary data.</text>
</comment>
<feature type="domain" description="Transposase InsH N-terminal" evidence="1">
    <location>
        <begin position="1"/>
        <end position="51"/>
    </location>
</feature>
<dbReference type="InterPro" id="IPR025668">
    <property type="entry name" value="Tnp_DDE_dom"/>
</dbReference>
<name>A0A0W7TM61_9FIRM</name>
<dbReference type="PANTHER" id="PTHR33408:SF2">
    <property type="entry name" value="TRANSPOSASE DDE DOMAIN-CONTAINING PROTEIN"/>
    <property type="match status" value="1"/>
</dbReference>
<dbReference type="PANTHER" id="PTHR33408">
    <property type="entry name" value="TRANSPOSASE"/>
    <property type="match status" value="1"/>
</dbReference>
<reference evidence="3 5" key="1">
    <citation type="submission" date="2015-10" db="EMBL/GenBank/DDBJ databases">
        <title>A novel member of the family Ruminococcaceae isolated from human faeces.</title>
        <authorList>
            <person name="Shkoporov A.N."/>
            <person name="Chaplin A.V."/>
            <person name="Motuzova O.V."/>
            <person name="Kafarskaia L.I."/>
            <person name="Efimov B.A."/>
        </authorList>
    </citation>
    <scope>NUCLEOTIDE SEQUENCE [LARGE SCALE GENOMIC DNA]</scope>
    <source>
        <strain evidence="3 5">668</strain>
    </source>
</reference>
<reference evidence="4 6" key="2">
    <citation type="submission" date="2019-08" db="EMBL/GenBank/DDBJ databases">
        <title>In-depth cultivation of the pig gut microbiome towards novel bacterial diversity and tailored functional studies.</title>
        <authorList>
            <person name="Wylensek D."/>
            <person name="Hitch T.C.A."/>
            <person name="Clavel T."/>
        </authorList>
    </citation>
    <scope>NUCLEOTIDE SEQUENCE [LARGE SCALE GENOMIC DNA]</scope>
    <source>
        <strain evidence="4 6">WCA3-601-WT-6J</strain>
    </source>
</reference>
<evidence type="ECO:0000259" key="2">
    <source>
        <dbReference type="Pfam" id="PF13751"/>
    </source>
</evidence>